<evidence type="ECO:0000256" key="4">
    <source>
        <dbReference type="ARBA" id="ARBA00022833"/>
    </source>
</evidence>
<dbReference type="EMBL" id="PTIS01000013">
    <property type="protein sequence ID" value="PPK47804.1"/>
    <property type="molecule type" value="Genomic_DNA"/>
</dbReference>
<dbReference type="AlphaFoldDB" id="A0A2S6FW90"/>
<feature type="signal peptide" evidence="5">
    <location>
        <begin position="1"/>
        <end position="24"/>
    </location>
</feature>
<dbReference type="Gene3D" id="3.40.390.10">
    <property type="entry name" value="Collagenase (Catalytic Domain)"/>
    <property type="match status" value="1"/>
</dbReference>
<comment type="caution">
    <text evidence="7">The sequence shown here is derived from an EMBL/GenBank/DDBJ whole genome shotgun (WGS) entry which is preliminary data.</text>
</comment>
<protein>
    <submittedName>
        <fullName evidence="7">Matrixin</fullName>
    </submittedName>
</protein>
<keyword evidence="2" id="KW-0479">Metal-binding</keyword>
<dbReference type="GO" id="GO:0004222">
    <property type="term" value="F:metalloendopeptidase activity"/>
    <property type="evidence" value="ECO:0007669"/>
    <property type="project" value="InterPro"/>
</dbReference>
<proteinExistence type="predicted"/>
<evidence type="ECO:0000313" key="8">
    <source>
        <dbReference type="Proteomes" id="UP000239863"/>
    </source>
</evidence>
<evidence type="ECO:0000259" key="6">
    <source>
        <dbReference type="Pfam" id="PF00413"/>
    </source>
</evidence>
<evidence type="ECO:0000256" key="2">
    <source>
        <dbReference type="ARBA" id="ARBA00022723"/>
    </source>
</evidence>
<dbReference type="InterPro" id="IPR001818">
    <property type="entry name" value="Pept_M10_metallopeptidase"/>
</dbReference>
<dbReference type="InterPro" id="IPR024079">
    <property type="entry name" value="MetalloPept_cat_dom_sf"/>
</dbReference>
<dbReference type="Pfam" id="PF00413">
    <property type="entry name" value="Peptidase_M10"/>
    <property type="match status" value="1"/>
</dbReference>
<evidence type="ECO:0000256" key="5">
    <source>
        <dbReference type="SAM" id="SignalP"/>
    </source>
</evidence>
<dbReference type="GO" id="GO:0031012">
    <property type="term" value="C:extracellular matrix"/>
    <property type="evidence" value="ECO:0007669"/>
    <property type="project" value="InterPro"/>
</dbReference>
<dbReference type="SUPFAM" id="SSF55486">
    <property type="entry name" value="Metalloproteases ('zincins'), catalytic domain"/>
    <property type="match status" value="1"/>
</dbReference>
<reference evidence="7 8" key="1">
    <citation type="submission" date="2018-02" db="EMBL/GenBank/DDBJ databases">
        <title>Genomic Encyclopedia of Archaeal and Bacterial Type Strains, Phase II (KMG-II): from individual species to whole genera.</title>
        <authorList>
            <person name="Goeker M."/>
        </authorList>
    </citation>
    <scope>NUCLEOTIDE SEQUENCE [LARGE SCALE GENOMIC DNA]</scope>
    <source>
        <strain evidence="7 8">DSM 15099</strain>
    </source>
</reference>
<evidence type="ECO:0000256" key="1">
    <source>
        <dbReference type="ARBA" id="ARBA00022670"/>
    </source>
</evidence>
<keyword evidence="1" id="KW-0645">Protease</keyword>
<accession>A0A2S6FW90</accession>
<keyword evidence="4" id="KW-0862">Zinc</keyword>
<dbReference type="RefSeq" id="WP_104410257.1">
    <property type="nucleotide sequence ID" value="NZ_PTIS01000013.1"/>
</dbReference>
<feature type="chain" id="PRO_5015757999" evidence="5">
    <location>
        <begin position="25"/>
        <end position="166"/>
    </location>
</feature>
<keyword evidence="5" id="KW-0732">Signal</keyword>
<sequence>MKKVLLFFSFLVLGIITYSTDSKAYVFNNQNVGYNPQYINLSSGNPYLSHLNCATKWSYQGGKVFIKEFDYGGFVNIYQGFVDTDNGTYGVCYYNTNRQSDIRYYRAFKNASSAVRNETVVHEVGHAIGLSHTQSVNNTESVMRATGFNNKAYPLSDDKAGINAKY</sequence>
<organism evidence="7 8">
    <name type="scientific">Clostridium algidicarnis DSM 15099</name>
    <dbReference type="NCBI Taxonomy" id="1121295"/>
    <lineage>
        <taxon>Bacteria</taxon>
        <taxon>Bacillati</taxon>
        <taxon>Bacillota</taxon>
        <taxon>Clostridia</taxon>
        <taxon>Eubacteriales</taxon>
        <taxon>Clostridiaceae</taxon>
        <taxon>Clostridium</taxon>
    </lineage>
</organism>
<dbReference type="GO" id="GO:0006508">
    <property type="term" value="P:proteolysis"/>
    <property type="evidence" value="ECO:0007669"/>
    <property type="project" value="UniProtKB-KW"/>
</dbReference>
<gene>
    <name evidence="7" type="ORF">BD821_11324</name>
</gene>
<dbReference type="GO" id="GO:0008270">
    <property type="term" value="F:zinc ion binding"/>
    <property type="evidence" value="ECO:0007669"/>
    <property type="project" value="InterPro"/>
</dbReference>
<dbReference type="OrthoDB" id="2364363at2"/>
<dbReference type="Proteomes" id="UP000239863">
    <property type="component" value="Unassembled WGS sequence"/>
</dbReference>
<name>A0A2S6FW90_9CLOT</name>
<feature type="domain" description="Peptidase M10 metallopeptidase" evidence="6">
    <location>
        <begin position="114"/>
        <end position="166"/>
    </location>
</feature>
<keyword evidence="3" id="KW-0378">Hydrolase</keyword>
<evidence type="ECO:0000256" key="3">
    <source>
        <dbReference type="ARBA" id="ARBA00022801"/>
    </source>
</evidence>
<evidence type="ECO:0000313" key="7">
    <source>
        <dbReference type="EMBL" id="PPK47804.1"/>
    </source>
</evidence>